<comment type="subcellular location">
    <subcellularLocation>
        <location evidence="1">Membrane</location>
        <topology evidence="1">Multi-pass membrane protein</topology>
    </subcellularLocation>
</comment>
<feature type="transmembrane region" description="Helical" evidence="6">
    <location>
        <begin position="261"/>
        <end position="286"/>
    </location>
</feature>
<feature type="transmembrane region" description="Helical" evidence="6">
    <location>
        <begin position="234"/>
        <end position="255"/>
    </location>
</feature>
<keyword evidence="5 6" id="KW-0472">Membrane</keyword>
<dbReference type="NCBIfam" id="TIGR02872">
    <property type="entry name" value="spore_ytvI"/>
    <property type="match status" value="1"/>
</dbReference>
<proteinExistence type="inferred from homology"/>
<evidence type="ECO:0000256" key="2">
    <source>
        <dbReference type="ARBA" id="ARBA00009773"/>
    </source>
</evidence>
<evidence type="ECO:0000256" key="3">
    <source>
        <dbReference type="ARBA" id="ARBA00022692"/>
    </source>
</evidence>
<reference evidence="7 8" key="1">
    <citation type="submission" date="2018-03" db="EMBL/GenBank/DDBJ databases">
        <title>Genomic Encyclopedia of Archaeal and Bacterial Type Strains, Phase II (KMG-II): from individual species to whole genera.</title>
        <authorList>
            <person name="Goeker M."/>
        </authorList>
    </citation>
    <scope>NUCLEOTIDE SEQUENCE [LARGE SCALE GENOMIC DNA]</scope>
    <source>
        <strain evidence="7 8">RHA1</strain>
    </source>
</reference>
<dbReference type="RefSeq" id="WP_022735834.1">
    <property type="nucleotide sequence ID" value="NZ_PVTZ01000003.1"/>
</dbReference>
<evidence type="ECO:0000313" key="8">
    <source>
        <dbReference type="Proteomes" id="UP000238836"/>
    </source>
</evidence>
<dbReference type="Pfam" id="PF01594">
    <property type="entry name" value="AI-2E_transport"/>
    <property type="match status" value="1"/>
</dbReference>
<feature type="transmembrane region" description="Helical" evidence="6">
    <location>
        <begin position="175"/>
        <end position="194"/>
    </location>
</feature>
<evidence type="ECO:0000256" key="1">
    <source>
        <dbReference type="ARBA" id="ARBA00004141"/>
    </source>
</evidence>
<feature type="transmembrane region" description="Helical" evidence="6">
    <location>
        <begin position="331"/>
        <end position="356"/>
    </location>
</feature>
<keyword evidence="3 6" id="KW-0812">Transmembrane</keyword>
<dbReference type="EMBL" id="PVTZ01000003">
    <property type="protein sequence ID" value="PRZ16052.1"/>
    <property type="molecule type" value="Genomic_DNA"/>
</dbReference>
<comment type="similarity">
    <text evidence="2">Belongs to the autoinducer-2 exporter (AI-2E) (TC 2.A.86) family.</text>
</comment>
<keyword evidence="8" id="KW-1185">Reference proteome</keyword>
<comment type="caution">
    <text evidence="7">The sequence shown here is derived from an EMBL/GenBank/DDBJ whole genome shotgun (WGS) entry which is preliminary data.</text>
</comment>
<name>A0ABX5ES12_9BACL</name>
<dbReference type="PANTHER" id="PTHR21716:SF68">
    <property type="entry name" value="TRANSPORT PROTEIN YTVI-RELATED"/>
    <property type="match status" value="1"/>
</dbReference>
<evidence type="ECO:0000256" key="4">
    <source>
        <dbReference type="ARBA" id="ARBA00022989"/>
    </source>
</evidence>
<dbReference type="InterPro" id="IPR002549">
    <property type="entry name" value="AI-2E-like"/>
</dbReference>
<dbReference type="Proteomes" id="UP000238836">
    <property type="component" value="Unassembled WGS sequence"/>
</dbReference>
<feature type="transmembrane region" description="Helical" evidence="6">
    <location>
        <begin position="63"/>
        <end position="86"/>
    </location>
</feature>
<dbReference type="InterPro" id="IPR014227">
    <property type="entry name" value="YtvI-like"/>
</dbReference>
<accession>A0ABX5ES12</accession>
<evidence type="ECO:0000256" key="6">
    <source>
        <dbReference type="SAM" id="Phobius"/>
    </source>
</evidence>
<organism evidence="7 8">
    <name type="scientific">Laceyella sediminis</name>
    <dbReference type="NCBI Taxonomy" id="573074"/>
    <lineage>
        <taxon>Bacteria</taxon>
        <taxon>Bacillati</taxon>
        <taxon>Bacillota</taxon>
        <taxon>Bacilli</taxon>
        <taxon>Bacillales</taxon>
        <taxon>Thermoactinomycetaceae</taxon>
        <taxon>Laceyella</taxon>
    </lineage>
</organism>
<keyword evidence="4 6" id="KW-1133">Transmembrane helix</keyword>
<sequence>MLFPAWLGPIARALIVLASIVAAFYILSFLLPLLYPFVLGWLIALMIEPMVKWLERRVRLPRWAGVTLILFLLLTSLLSLLIFIIAELVVELTHLADFLPAFLNKAGNLFVDTFTKETTGVSRLIESVQAYLEKNPEHQQRISQSIQENIGIIANKGTESITEIVAAIGRFLGDLPYYITVLVFITLAAFFISLDWPRLSRNLLVWVPEHFHKTASLISADLKKALFGFVRAQLTLISITAVIMFAGLMILQVPYAFTMAFIIGLVDLLPYLGVGAVLVPWVIYLFLIGNIQLATGLSIVYAVIIIIRQFLEPKLVASNVGIDPLLTLISLFVGLKLFGIIGLVIGPVTVVVGLALHRTNVFRDIWRYIIGAPKNNIPA</sequence>
<evidence type="ECO:0000256" key="5">
    <source>
        <dbReference type="ARBA" id="ARBA00023136"/>
    </source>
</evidence>
<gene>
    <name evidence="7" type="ORF">CLV36_103284</name>
</gene>
<protein>
    <submittedName>
        <fullName evidence="7">Sporulation integral membrane protein YtvI</fullName>
    </submittedName>
</protein>
<evidence type="ECO:0000313" key="7">
    <source>
        <dbReference type="EMBL" id="PRZ16052.1"/>
    </source>
</evidence>
<dbReference type="PANTHER" id="PTHR21716">
    <property type="entry name" value="TRANSMEMBRANE PROTEIN"/>
    <property type="match status" value="1"/>
</dbReference>
<feature type="transmembrane region" description="Helical" evidence="6">
    <location>
        <begin position="293"/>
        <end position="311"/>
    </location>
</feature>